<dbReference type="Proteomes" id="UP000078084">
    <property type="component" value="Unassembled WGS sequence"/>
</dbReference>
<dbReference type="InterPro" id="IPR015865">
    <property type="entry name" value="Riboflavin_kinase_bac/euk"/>
</dbReference>
<dbReference type="InterPro" id="IPR023468">
    <property type="entry name" value="Riboflavin_kinase"/>
</dbReference>
<reference evidence="17 18" key="1">
    <citation type="submission" date="2015-04" db="EMBL/GenBank/DDBJ databases">
        <title>Genome sequence of Kerstersia gyiorum CG1.</title>
        <authorList>
            <person name="Greninger A.L."/>
            <person name="Kozyreva V."/>
            <person name="Chaturvedi V."/>
        </authorList>
    </citation>
    <scope>NUCLEOTIDE SEQUENCE [LARGE SCALE GENOMIC DNA]</scope>
    <source>
        <strain evidence="17 18">CG1</strain>
    </source>
</reference>
<evidence type="ECO:0000256" key="5">
    <source>
        <dbReference type="ARBA" id="ARBA00022643"/>
    </source>
</evidence>
<dbReference type="RefSeq" id="WP_068368020.1">
    <property type="nucleotide sequence ID" value="NZ_CP033936.1"/>
</dbReference>
<dbReference type="InterPro" id="IPR014729">
    <property type="entry name" value="Rossmann-like_a/b/a_fold"/>
</dbReference>
<dbReference type="Pfam" id="PF01687">
    <property type="entry name" value="Flavokinase"/>
    <property type="match status" value="1"/>
</dbReference>
<accession>A0A171KTW1</accession>
<proteinExistence type="inferred from homology"/>
<dbReference type="SMART" id="SM00904">
    <property type="entry name" value="Flavokinase"/>
    <property type="match status" value="1"/>
</dbReference>
<dbReference type="Gene3D" id="3.40.50.620">
    <property type="entry name" value="HUPs"/>
    <property type="match status" value="1"/>
</dbReference>
<dbReference type="EC" id="2.7.1.26" evidence="15"/>
<dbReference type="PANTHER" id="PTHR22749">
    <property type="entry name" value="RIBOFLAVIN KINASE/FMN ADENYLYLTRANSFERASE"/>
    <property type="match status" value="1"/>
</dbReference>
<dbReference type="NCBIfam" id="NF004159">
    <property type="entry name" value="PRK05627.1-2"/>
    <property type="match status" value="1"/>
</dbReference>
<evidence type="ECO:0000256" key="10">
    <source>
        <dbReference type="ARBA" id="ARBA00022827"/>
    </source>
</evidence>
<comment type="similarity">
    <text evidence="15">Belongs to the ribF family.</text>
</comment>
<evidence type="ECO:0000256" key="3">
    <source>
        <dbReference type="ARBA" id="ARBA00005201"/>
    </source>
</evidence>
<dbReference type="UniPathway" id="UPA00276">
    <property type="reaction ID" value="UER00406"/>
</dbReference>
<keyword evidence="5 15" id="KW-0288">FMN</keyword>
<dbReference type="InterPro" id="IPR015864">
    <property type="entry name" value="FAD_synthase"/>
</dbReference>
<dbReference type="Pfam" id="PF06574">
    <property type="entry name" value="FAD_syn"/>
    <property type="match status" value="1"/>
</dbReference>
<dbReference type="OrthoDB" id="9803667at2"/>
<keyword evidence="10 15" id="KW-0274">FAD</keyword>
<keyword evidence="6 15" id="KW-0808">Transferase</keyword>
<feature type="domain" description="Riboflavin kinase" evidence="16">
    <location>
        <begin position="192"/>
        <end position="317"/>
    </location>
</feature>
<dbReference type="GO" id="GO:0003919">
    <property type="term" value="F:FMN adenylyltransferase activity"/>
    <property type="evidence" value="ECO:0007669"/>
    <property type="project" value="UniProtKB-UniRule"/>
</dbReference>
<keyword evidence="8 15" id="KW-0547">Nucleotide-binding</keyword>
<dbReference type="Gene3D" id="2.40.30.30">
    <property type="entry name" value="Riboflavin kinase-like"/>
    <property type="match status" value="1"/>
</dbReference>
<dbReference type="GO" id="GO:0009398">
    <property type="term" value="P:FMN biosynthetic process"/>
    <property type="evidence" value="ECO:0007669"/>
    <property type="project" value="UniProtKB-UniRule"/>
</dbReference>
<organism evidence="17 18">
    <name type="scientific">Kerstersia gyiorum</name>
    <dbReference type="NCBI Taxonomy" id="206506"/>
    <lineage>
        <taxon>Bacteria</taxon>
        <taxon>Pseudomonadati</taxon>
        <taxon>Pseudomonadota</taxon>
        <taxon>Betaproteobacteria</taxon>
        <taxon>Burkholderiales</taxon>
        <taxon>Alcaligenaceae</taxon>
        <taxon>Kerstersia</taxon>
    </lineage>
</organism>
<name>A0A171KTW1_9BURK</name>
<dbReference type="CDD" id="cd02064">
    <property type="entry name" value="FAD_synthetase_N"/>
    <property type="match status" value="1"/>
</dbReference>
<evidence type="ECO:0000256" key="7">
    <source>
        <dbReference type="ARBA" id="ARBA00022695"/>
    </source>
</evidence>
<keyword evidence="4 15" id="KW-0285">Flavoprotein</keyword>
<comment type="pathway">
    <text evidence="2 15">Cofactor biosynthesis; FAD biosynthesis; FAD from FMN: step 1/1.</text>
</comment>
<dbReference type="GO" id="GO:0008531">
    <property type="term" value="F:riboflavin kinase activity"/>
    <property type="evidence" value="ECO:0007669"/>
    <property type="project" value="UniProtKB-UniRule"/>
</dbReference>
<evidence type="ECO:0000256" key="12">
    <source>
        <dbReference type="ARBA" id="ARBA00023268"/>
    </source>
</evidence>
<evidence type="ECO:0000256" key="6">
    <source>
        <dbReference type="ARBA" id="ARBA00022679"/>
    </source>
</evidence>
<evidence type="ECO:0000256" key="11">
    <source>
        <dbReference type="ARBA" id="ARBA00022840"/>
    </source>
</evidence>
<dbReference type="EC" id="2.7.7.2" evidence="15"/>
<dbReference type="PIRSF" id="PIRSF004491">
    <property type="entry name" value="FAD_Synth"/>
    <property type="match status" value="1"/>
</dbReference>
<protein>
    <recommendedName>
        <fullName evidence="15">Riboflavin biosynthesis protein</fullName>
    </recommendedName>
    <domain>
        <recommendedName>
            <fullName evidence="15">Riboflavin kinase</fullName>
            <ecNumber evidence="15">2.7.1.26</ecNumber>
        </recommendedName>
        <alternativeName>
            <fullName evidence="15">Flavokinase</fullName>
        </alternativeName>
    </domain>
    <domain>
        <recommendedName>
            <fullName evidence="15">FMN adenylyltransferase</fullName>
            <ecNumber evidence="15">2.7.7.2</ecNumber>
        </recommendedName>
        <alternativeName>
            <fullName evidence="15">FAD pyrophosphorylase</fullName>
        </alternativeName>
        <alternativeName>
            <fullName evidence="15">FAD synthase</fullName>
        </alternativeName>
    </domain>
</protein>
<dbReference type="GO" id="GO:0006747">
    <property type="term" value="P:FAD biosynthetic process"/>
    <property type="evidence" value="ECO:0007669"/>
    <property type="project" value="UniProtKB-UniRule"/>
</dbReference>
<comment type="pathway">
    <text evidence="3 15">Cofactor biosynthesis; FMN biosynthesis; FMN from riboflavin (ATP route): step 1/1.</text>
</comment>
<evidence type="ECO:0000256" key="9">
    <source>
        <dbReference type="ARBA" id="ARBA00022777"/>
    </source>
</evidence>
<comment type="catalytic activity">
    <reaction evidence="13 15">
        <text>riboflavin + ATP = FMN + ADP + H(+)</text>
        <dbReference type="Rhea" id="RHEA:14357"/>
        <dbReference type="ChEBI" id="CHEBI:15378"/>
        <dbReference type="ChEBI" id="CHEBI:30616"/>
        <dbReference type="ChEBI" id="CHEBI:57986"/>
        <dbReference type="ChEBI" id="CHEBI:58210"/>
        <dbReference type="ChEBI" id="CHEBI:456216"/>
        <dbReference type="EC" id="2.7.1.26"/>
    </reaction>
</comment>
<evidence type="ECO:0000256" key="4">
    <source>
        <dbReference type="ARBA" id="ARBA00022630"/>
    </source>
</evidence>
<dbReference type="SUPFAM" id="SSF52374">
    <property type="entry name" value="Nucleotidylyl transferase"/>
    <property type="match status" value="1"/>
</dbReference>
<gene>
    <name evidence="17" type="ORF">AAV32_04310</name>
</gene>
<dbReference type="GO" id="GO:0009231">
    <property type="term" value="P:riboflavin biosynthetic process"/>
    <property type="evidence" value="ECO:0007669"/>
    <property type="project" value="InterPro"/>
</dbReference>
<keyword evidence="7 15" id="KW-0548">Nucleotidyltransferase</keyword>
<dbReference type="GO" id="GO:0005524">
    <property type="term" value="F:ATP binding"/>
    <property type="evidence" value="ECO:0007669"/>
    <property type="project" value="UniProtKB-UniRule"/>
</dbReference>
<evidence type="ECO:0000313" key="17">
    <source>
        <dbReference type="EMBL" id="KKO72328.1"/>
    </source>
</evidence>
<comment type="catalytic activity">
    <reaction evidence="14 15">
        <text>FMN + ATP + H(+) = FAD + diphosphate</text>
        <dbReference type="Rhea" id="RHEA:17237"/>
        <dbReference type="ChEBI" id="CHEBI:15378"/>
        <dbReference type="ChEBI" id="CHEBI:30616"/>
        <dbReference type="ChEBI" id="CHEBI:33019"/>
        <dbReference type="ChEBI" id="CHEBI:57692"/>
        <dbReference type="ChEBI" id="CHEBI:58210"/>
        <dbReference type="EC" id="2.7.7.2"/>
    </reaction>
</comment>
<comment type="caution">
    <text evidence="17">The sequence shown here is derived from an EMBL/GenBank/DDBJ whole genome shotgun (WGS) entry which is preliminary data.</text>
</comment>
<keyword evidence="12" id="KW-0511">Multifunctional enzyme</keyword>
<dbReference type="InterPro" id="IPR002606">
    <property type="entry name" value="Riboflavin_kinase_bac"/>
</dbReference>
<keyword evidence="18" id="KW-1185">Reference proteome</keyword>
<sequence length="321" mass="35583">MKPTLHIYRSLPPAEHRQPCALTIGSFDGVHLGHQAILARVCEAAANRGLLPSAMTFSPHPREYFARLRGLPDLVPRRISSLRDQCMALAQAGMRQLVVRRFDHTLANMSPDDFVRHILVEGLDVRWLLVGSDFRYGRARSGDIATLRQAGAEHGFEVHTLDDVLDARGRRISSSDIREALASADMVLARDLLGRWPSICAHVRHGRKLGRNLGFPTMNQGVPERSALRPGIYVTRVHGLADRPLAGVSSLGVRPTIEGEGKLLLETHLLDTSADAYGKLINVEFLHYLRDEKKFSDLDALTAAIRQDADDARAYFSVHGL</sequence>
<evidence type="ECO:0000313" key="18">
    <source>
        <dbReference type="Proteomes" id="UP000078084"/>
    </source>
</evidence>
<dbReference type="PANTHER" id="PTHR22749:SF6">
    <property type="entry name" value="RIBOFLAVIN KINASE"/>
    <property type="match status" value="1"/>
</dbReference>
<evidence type="ECO:0000256" key="2">
    <source>
        <dbReference type="ARBA" id="ARBA00004726"/>
    </source>
</evidence>
<dbReference type="FunFam" id="3.40.50.620:FF:000021">
    <property type="entry name" value="Riboflavin biosynthesis protein"/>
    <property type="match status" value="1"/>
</dbReference>
<dbReference type="InterPro" id="IPR023465">
    <property type="entry name" value="Riboflavin_kinase_dom_sf"/>
</dbReference>
<evidence type="ECO:0000256" key="14">
    <source>
        <dbReference type="ARBA" id="ARBA00049494"/>
    </source>
</evidence>
<evidence type="ECO:0000256" key="8">
    <source>
        <dbReference type="ARBA" id="ARBA00022741"/>
    </source>
</evidence>
<dbReference type="PATRIC" id="fig|206506.3.peg.934"/>
<keyword evidence="9 15" id="KW-0418">Kinase</keyword>
<comment type="function">
    <text evidence="1">Catalyzes the phosphorylation of riboflavin to FMN followed by the adenylation of FMN to FAD.</text>
</comment>
<evidence type="ECO:0000256" key="15">
    <source>
        <dbReference type="PIRNR" id="PIRNR004491"/>
    </source>
</evidence>
<dbReference type="EMBL" id="LBNE01000002">
    <property type="protein sequence ID" value="KKO72328.1"/>
    <property type="molecule type" value="Genomic_DNA"/>
</dbReference>
<keyword evidence="11 15" id="KW-0067">ATP-binding</keyword>
<evidence type="ECO:0000259" key="16">
    <source>
        <dbReference type="SMART" id="SM00904"/>
    </source>
</evidence>
<dbReference type="AlphaFoldDB" id="A0A171KTW1"/>
<dbReference type="NCBIfam" id="TIGR00083">
    <property type="entry name" value="ribF"/>
    <property type="match status" value="1"/>
</dbReference>
<dbReference type="UniPathway" id="UPA00277">
    <property type="reaction ID" value="UER00407"/>
</dbReference>
<evidence type="ECO:0000256" key="1">
    <source>
        <dbReference type="ARBA" id="ARBA00002121"/>
    </source>
</evidence>
<evidence type="ECO:0000256" key="13">
    <source>
        <dbReference type="ARBA" id="ARBA00047880"/>
    </source>
</evidence>
<dbReference type="SUPFAM" id="SSF82114">
    <property type="entry name" value="Riboflavin kinase-like"/>
    <property type="match status" value="1"/>
</dbReference>
<dbReference type="STRING" id="206506.AAV32_04310"/>